<comment type="caution">
    <text evidence="2">The sequence shown here is derived from an EMBL/GenBank/DDBJ whole genome shotgun (WGS) entry which is preliminary data.</text>
</comment>
<feature type="region of interest" description="Disordered" evidence="1">
    <location>
        <begin position="1"/>
        <end position="37"/>
    </location>
</feature>
<keyword evidence="3" id="KW-1185">Reference proteome</keyword>
<name>A0A9K3L8J4_9STRA</name>
<reference evidence="2" key="2">
    <citation type="submission" date="2021-04" db="EMBL/GenBank/DDBJ databases">
        <authorList>
            <person name="Podell S."/>
        </authorList>
    </citation>
    <scope>NUCLEOTIDE SEQUENCE</scope>
    <source>
        <strain evidence="2">Hildebrandi</strain>
    </source>
</reference>
<evidence type="ECO:0000313" key="2">
    <source>
        <dbReference type="EMBL" id="KAG7356736.1"/>
    </source>
</evidence>
<gene>
    <name evidence="2" type="ORF">IV203_001422</name>
</gene>
<evidence type="ECO:0000313" key="3">
    <source>
        <dbReference type="Proteomes" id="UP000693970"/>
    </source>
</evidence>
<sequence length="171" mass="19083">MAGESHGSEVSAMQGVKDDAAAAGPSRLDSPPAKRKKLTVVVCGTEEITLYDKNIDDPELLETIQTKNRSKKSTIQAASIDEFCSFETDVIANAKTFDMRYDENSEEKVTWKILPDSEYATDDDDPMIEYPKKASFNVDIDFGEMGSYNDLKDIFFEHFFPDVVGHAQLIP</sequence>
<reference evidence="2" key="1">
    <citation type="journal article" date="2021" name="Sci. Rep.">
        <title>Diploid genomic architecture of Nitzschia inconspicua, an elite biomass production diatom.</title>
        <authorList>
            <person name="Oliver A."/>
            <person name="Podell S."/>
            <person name="Pinowska A."/>
            <person name="Traller J.C."/>
            <person name="Smith S.R."/>
            <person name="McClure R."/>
            <person name="Beliaev A."/>
            <person name="Bohutskyi P."/>
            <person name="Hill E.A."/>
            <person name="Rabines A."/>
            <person name="Zheng H."/>
            <person name="Allen L.Z."/>
            <person name="Kuo A."/>
            <person name="Grigoriev I.V."/>
            <person name="Allen A.E."/>
            <person name="Hazlebeck D."/>
            <person name="Allen E.E."/>
        </authorList>
    </citation>
    <scope>NUCLEOTIDE SEQUENCE</scope>
    <source>
        <strain evidence="2">Hildebrandi</strain>
    </source>
</reference>
<dbReference type="AlphaFoldDB" id="A0A9K3L8J4"/>
<evidence type="ECO:0000256" key="1">
    <source>
        <dbReference type="SAM" id="MobiDB-lite"/>
    </source>
</evidence>
<organism evidence="2 3">
    <name type="scientific">Nitzschia inconspicua</name>
    <dbReference type="NCBI Taxonomy" id="303405"/>
    <lineage>
        <taxon>Eukaryota</taxon>
        <taxon>Sar</taxon>
        <taxon>Stramenopiles</taxon>
        <taxon>Ochrophyta</taxon>
        <taxon>Bacillariophyta</taxon>
        <taxon>Bacillariophyceae</taxon>
        <taxon>Bacillariophycidae</taxon>
        <taxon>Bacillariales</taxon>
        <taxon>Bacillariaceae</taxon>
        <taxon>Nitzschia</taxon>
    </lineage>
</organism>
<dbReference type="Proteomes" id="UP000693970">
    <property type="component" value="Unassembled WGS sequence"/>
</dbReference>
<proteinExistence type="predicted"/>
<dbReference type="EMBL" id="JAGRRH010000015">
    <property type="protein sequence ID" value="KAG7356736.1"/>
    <property type="molecule type" value="Genomic_DNA"/>
</dbReference>
<accession>A0A9K3L8J4</accession>
<protein>
    <submittedName>
        <fullName evidence="2">Uncharacterized protein</fullName>
    </submittedName>
</protein>